<dbReference type="HOGENOM" id="CLU_2950975_0_0_10"/>
<dbReference type="AlphaFoldDB" id="I3Z4V1"/>
<name>I3Z4V1_BELBD</name>
<protein>
    <submittedName>
        <fullName evidence="2">Uncharacterized protein</fullName>
    </submittedName>
</protein>
<proteinExistence type="predicted"/>
<feature type="region of interest" description="Disordered" evidence="1">
    <location>
        <begin position="1"/>
        <end position="36"/>
    </location>
</feature>
<accession>I3Z4V1</accession>
<evidence type="ECO:0000313" key="2">
    <source>
        <dbReference type="EMBL" id="AFL84269.1"/>
    </source>
</evidence>
<evidence type="ECO:0000256" key="1">
    <source>
        <dbReference type="SAM" id="MobiDB-lite"/>
    </source>
</evidence>
<dbReference type="Proteomes" id="UP000006050">
    <property type="component" value="Chromosome"/>
</dbReference>
<keyword evidence="3" id="KW-1185">Reference proteome</keyword>
<dbReference type="RefSeq" id="WP_014772253.1">
    <property type="nucleotide sequence ID" value="NC_018010.1"/>
</dbReference>
<feature type="compositionally biased region" description="Polar residues" evidence="1">
    <location>
        <begin position="1"/>
        <end position="12"/>
    </location>
</feature>
<organism evidence="2 3">
    <name type="scientific">Belliella baltica (strain DSM 15883 / CIP 108006 / LMG 21964 / BA134)</name>
    <dbReference type="NCBI Taxonomy" id="866536"/>
    <lineage>
        <taxon>Bacteria</taxon>
        <taxon>Pseudomonadati</taxon>
        <taxon>Bacteroidota</taxon>
        <taxon>Cytophagia</taxon>
        <taxon>Cytophagales</taxon>
        <taxon>Cyclobacteriaceae</taxon>
        <taxon>Belliella</taxon>
    </lineage>
</organism>
<dbReference type="KEGG" id="bbd:Belba_1663"/>
<sequence>MALAEHTTSPVHETSLDSEHLTIAAQPGSSDSSSSSGGFVVCAVKLKLTNNVRIVNLRL</sequence>
<dbReference type="EMBL" id="CP003281">
    <property type="protein sequence ID" value="AFL84269.1"/>
    <property type="molecule type" value="Genomic_DNA"/>
</dbReference>
<reference evidence="3" key="1">
    <citation type="submission" date="2012-06" db="EMBL/GenBank/DDBJ databases">
        <title>The complete genome of Belliella baltica DSM 15883.</title>
        <authorList>
            <person name="Lucas S."/>
            <person name="Copeland A."/>
            <person name="Lapidus A."/>
            <person name="Goodwin L."/>
            <person name="Pitluck S."/>
            <person name="Peters L."/>
            <person name="Mikhailova N."/>
            <person name="Davenport K."/>
            <person name="Kyrpides N."/>
            <person name="Mavromatis K."/>
            <person name="Pagani I."/>
            <person name="Ivanova N."/>
            <person name="Ovchinnikova G."/>
            <person name="Zeytun A."/>
            <person name="Detter J.C."/>
            <person name="Han C."/>
            <person name="Land M."/>
            <person name="Hauser L."/>
            <person name="Markowitz V."/>
            <person name="Cheng J.-F."/>
            <person name="Hugenholtz P."/>
            <person name="Woyke T."/>
            <person name="Wu D."/>
            <person name="Tindall B."/>
            <person name="Pomrenke H."/>
            <person name="Brambilla E."/>
            <person name="Klenk H.-P."/>
            <person name="Eisen J.A."/>
        </authorList>
    </citation>
    <scope>NUCLEOTIDE SEQUENCE [LARGE SCALE GENOMIC DNA]</scope>
    <source>
        <strain evidence="3">DSM 15883 / CIP 108006 / LMG 21964 / BA134</strain>
    </source>
</reference>
<evidence type="ECO:0000313" key="3">
    <source>
        <dbReference type="Proteomes" id="UP000006050"/>
    </source>
</evidence>
<gene>
    <name evidence="2" type="ordered locus">Belba_1663</name>
</gene>